<proteinExistence type="predicted"/>
<evidence type="ECO:0000256" key="3">
    <source>
        <dbReference type="ARBA" id="ARBA00022553"/>
    </source>
</evidence>
<accession>A0ABM8B602</accession>
<dbReference type="EC" id="2.7.13.3" evidence="2"/>
<feature type="transmembrane region" description="Helical" evidence="10">
    <location>
        <begin position="40"/>
        <end position="59"/>
    </location>
</feature>
<comment type="catalytic activity">
    <reaction evidence="1">
        <text>ATP + protein L-histidine = ADP + protein N-phospho-L-histidine.</text>
        <dbReference type="EC" id="2.7.13.3"/>
    </reaction>
</comment>
<feature type="region of interest" description="Disordered" evidence="9">
    <location>
        <begin position="479"/>
        <end position="508"/>
    </location>
</feature>
<dbReference type="PANTHER" id="PTHR24421:SF10">
    <property type="entry name" value="NITRATE_NITRITE SENSOR PROTEIN NARQ"/>
    <property type="match status" value="1"/>
</dbReference>
<evidence type="ECO:0000313" key="14">
    <source>
        <dbReference type="Proteomes" id="UP001321766"/>
    </source>
</evidence>
<keyword evidence="14" id="KW-1185">Reference proteome</keyword>
<keyword evidence="7" id="KW-0067">ATP-binding</keyword>
<keyword evidence="4" id="KW-0808">Transferase</keyword>
<dbReference type="InterPro" id="IPR011712">
    <property type="entry name" value="Sig_transdc_His_kin_sub3_dim/P"/>
</dbReference>
<protein>
    <recommendedName>
        <fullName evidence="2">histidine kinase</fullName>
        <ecNumber evidence="2">2.7.13.3</ecNumber>
    </recommendedName>
</protein>
<dbReference type="EMBL" id="AP026798">
    <property type="protein sequence ID" value="BDR52257.1"/>
    <property type="molecule type" value="Genomic_DNA"/>
</dbReference>
<gene>
    <name evidence="13" type="ORF">KIM372_01640</name>
</gene>
<name>A0ABM8B602_9BIFI</name>
<keyword evidence="10" id="KW-0472">Membrane</keyword>
<evidence type="ECO:0000256" key="1">
    <source>
        <dbReference type="ARBA" id="ARBA00000085"/>
    </source>
</evidence>
<dbReference type="Gene3D" id="1.20.5.1930">
    <property type="match status" value="1"/>
</dbReference>
<dbReference type="InterPro" id="IPR036890">
    <property type="entry name" value="HATPase_C_sf"/>
</dbReference>
<organism evidence="13 14">
    <name type="scientific">Bombiscardovia nodaiensis</name>
    <dbReference type="NCBI Taxonomy" id="2932181"/>
    <lineage>
        <taxon>Bacteria</taxon>
        <taxon>Bacillati</taxon>
        <taxon>Actinomycetota</taxon>
        <taxon>Actinomycetes</taxon>
        <taxon>Bifidobacteriales</taxon>
        <taxon>Bifidobacteriaceae</taxon>
        <taxon>Bombiscardovia</taxon>
    </lineage>
</organism>
<keyword evidence="8" id="KW-0902">Two-component regulatory system</keyword>
<dbReference type="PANTHER" id="PTHR24421">
    <property type="entry name" value="NITRATE/NITRITE SENSOR PROTEIN NARX-RELATED"/>
    <property type="match status" value="1"/>
</dbReference>
<keyword evidence="6" id="KW-0418">Kinase</keyword>
<dbReference type="InterPro" id="IPR003594">
    <property type="entry name" value="HATPase_dom"/>
</dbReference>
<evidence type="ECO:0000256" key="7">
    <source>
        <dbReference type="ARBA" id="ARBA00022840"/>
    </source>
</evidence>
<keyword evidence="10" id="KW-1133">Transmembrane helix</keyword>
<feature type="domain" description="Histidine kinase/HSP90-like ATPase" evidence="12">
    <location>
        <begin position="352"/>
        <end position="452"/>
    </location>
</feature>
<dbReference type="Gene3D" id="3.30.565.10">
    <property type="entry name" value="Histidine kinase-like ATPase, C-terminal domain"/>
    <property type="match status" value="1"/>
</dbReference>
<feature type="transmembrane region" description="Helical" evidence="10">
    <location>
        <begin position="96"/>
        <end position="113"/>
    </location>
</feature>
<keyword evidence="5" id="KW-0547">Nucleotide-binding</keyword>
<dbReference type="Proteomes" id="UP001321766">
    <property type="component" value="Chromosome"/>
</dbReference>
<keyword evidence="10" id="KW-0812">Transmembrane</keyword>
<feature type="transmembrane region" description="Helical" evidence="10">
    <location>
        <begin position="125"/>
        <end position="145"/>
    </location>
</feature>
<sequence length="508" mass="54283">MQEQTAPPQPIRAAANRGGRRAWLGRILGPSGLLSRAVPLLNLLYMLWCLAIAHLLGPLAQSMPWVNQAGLPAYASLALLALLVSAALIWREQHPAAVFAVQAVAFACGAVAFRLRGNSTADFLILPLLIALYALMLNAALWQGFIGALTSWLLLMAYMDYSLPLGMLVSMTIQMGLYAVVTAAAALVVRFQREARRATSLQEQERERSRAAVRARDRAVLRARVTTELHDSVGHGLTTIIALSEGLQGQGSNAQTDRALAGINEVARDCLDQTRQAVKLLAQDESLSFHVADRALDAATDTAADTAHKTLDTALDTGTGIEEGVSLSPGAAPSSTAAQRPLHDWDDITPALAHVRALGIALAFTETGKRHRSDRVQADCCYWVSLEALTNAIRHGRSVSQITLAWDYQSDGSMVVRIWDNGQPPAGPTGPAGAAPASSSGESGMGLAMCAQRVQALGGRLTYGFTPVGWRVQAWIPACEPEPHPAPHPNPNPNPNPQQPTTSKERAQ</sequence>
<evidence type="ECO:0000259" key="11">
    <source>
        <dbReference type="Pfam" id="PF07730"/>
    </source>
</evidence>
<evidence type="ECO:0000259" key="12">
    <source>
        <dbReference type="Pfam" id="PF13581"/>
    </source>
</evidence>
<evidence type="ECO:0000256" key="5">
    <source>
        <dbReference type="ARBA" id="ARBA00022741"/>
    </source>
</evidence>
<feature type="compositionally biased region" description="Pro residues" evidence="9">
    <location>
        <begin position="484"/>
        <end position="498"/>
    </location>
</feature>
<feature type="domain" description="Signal transduction histidine kinase subgroup 3 dimerisation and phosphoacceptor" evidence="11">
    <location>
        <begin position="222"/>
        <end position="283"/>
    </location>
</feature>
<evidence type="ECO:0000256" key="6">
    <source>
        <dbReference type="ARBA" id="ARBA00022777"/>
    </source>
</evidence>
<dbReference type="Pfam" id="PF07730">
    <property type="entry name" value="HisKA_3"/>
    <property type="match status" value="1"/>
</dbReference>
<dbReference type="InterPro" id="IPR050482">
    <property type="entry name" value="Sensor_HK_TwoCompSys"/>
</dbReference>
<dbReference type="SUPFAM" id="SSF55874">
    <property type="entry name" value="ATPase domain of HSP90 chaperone/DNA topoisomerase II/histidine kinase"/>
    <property type="match status" value="1"/>
</dbReference>
<evidence type="ECO:0000256" key="10">
    <source>
        <dbReference type="SAM" id="Phobius"/>
    </source>
</evidence>
<evidence type="ECO:0000256" key="2">
    <source>
        <dbReference type="ARBA" id="ARBA00012438"/>
    </source>
</evidence>
<feature type="transmembrane region" description="Helical" evidence="10">
    <location>
        <begin position="71"/>
        <end position="90"/>
    </location>
</feature>
<keyword evidence="3" id="KW-0597">Phosphoprotein</keyword>
<evidence type="ECO:0000313" key="13">
    <source>
        <dbReference type="EMBL" id="BDR52257.1"/>
    </source>
</evidence>
<feature type="transmembrane region" description="Helical" evidence="10">
    <location>
        <begin position="165"/>
        <end position="189"/>
    </location>
</feature>
<feature type="compositionally biased region" description="Low complexity" evidence="9">
    <location>
        <begin position="429"/>
        <end position="442"/>
    </location>
</feature>
<evidence type="ECO:0000256" key="9">
    <source>
        <dbReference type="SAM" id="MobiDB-lite"/>
    </source>
</evidence>
<evidence type="ECO:0000256" key="4">
    <source>
        <dbReference type="ARBA" id="ARBA00022679"/>
    </source>
</evidence>
<reference evidence="13 14" key="1">
    <citation type="journal article" date="2023" name="Microbiol. Spectr.">
        <title>Symbiosis of Carpenter Bees with Uncharacterized Lactic Acid Bacteria Showing NAD Auxotrophy.</title>
        <authorList>
            <person name="Kawasaki S."/>
            <person name="Ozawa K."/>
            <person name="Mori T."/>
            <person name="Yamamoto A."/>
            <person name="Ito M."/>
            <person name="Ohkuma M."/>
            <person name="Sakamoto M."/>
            <person name="Matsutani M."/>
        </authorList>
    </citation>
    <scope>NUCLEOTIDE SEQUENCE [LARGE SCALE GENOMIC DNA]</scope>
    <source>
        <strain evidence="13 14">Kim37-2</strain>
    </source>
</reference>
<feature type="region of interest" description="Disordered" evidence="9">
    <location>
        <begin position="419"/>
        <end position="444"/>
    </location>
</feature>
<evidence type="ECO:0000256" key="8">
    <source>
        <dbReference type="ARBA" id="ARBA00023012"/>
    </source>
</evidence>
<dbReference type="Pfam" id="PF13581">
    <property type="entry name" value="HATPase_c_2"/>
    <property type="match status" value="1"/>
</dbReference>